<dbReference type="EMBL" id="CACVBM020001151">
    <property type="protein sequence ID" value="CAA7034946.1"/>
    <property type="molecule type" value="Genomic_DNA"/>
</dbReference>
<keyword evidence="1" id="KW-0472">Membrane</keyword>
<accession>A0A6D2J7H3</accession>
<dbReference type="Gene3D" id="3.80.10.10">
    <property type="entry name" value="Ribonuclease Inhibitor"/>
    <property type="match status" value="1"/>
</dbReference>
<evidence type="ECO:0000313" key="3">
    <source>
        <dbReference type="EMBL" id="CAA7034946.1"/>
    </source>
</evidence>
<organism evidence="3 4">
    <name type="scientific">Microthlaspi erraticum</name>
    <dbReference type="NCBI Taxonomy" id="1685480"/>
    <lineage>
        <taxon>Eukaryota</taxon>
        <taxon>Viridiplantae</taxon>
        <taxon>Streptophyta</taxon>
        <taxon>Embryophyta</taxon>
        <taxon>Tracheophyta</taxon>
        <taxon>Spermatophyta</taxon>
        <taxon>Magnoliopsida</taxon>
        <taxon>eudicotyledons</taxon>
        <taxon>Gunneridae</taxon>
        <taxon>Pentapetalae</taxon>
        <taxon>rosids</taxon>
        <taxon>malvids</taxon>
        <taxon>Brassicales</taxon>
        <taxon>Brassicaceae</taxon>
        <taxon>Coluteocarpeae</taxon>
        <taxon>Microthlaspi</taxon>
    </lineage>
</organism>
<dbReference type="InterPro" id="IPR050232">
    <property type="entry name" value="FBL13/AtMIF1-like"/>
</dbReference>
<proteinExistence type="predicted"/>
<evidence type="ECO:0000256" key="1">
    <source>
        <dbReference type="SAM" id="Phobius"/>
    </source>
</evidence>
<protein>
    <recommendedName>
        <fullName evidence="2">FBD domain-containing protein</fullName>
    </recommendedName>
</protein>
<dbReference type="PANTHER" id="PTHR31900">
    <property type="entry name" value="F-BOX/RNI SUPERFAMILY PROTEIN-RELATED"/>
    <property type="match status" value="1"/>
</dbReference>
<dbReference type="CDD" id="cd22160">
    <property type="entry name" value="F-box_AtFBL13-like"/>
    <property type="match status" value="1"/>
</dbReference>
<gene>
    <name evidence="3" type="ORF">MERR_LOCUS22181</name>
</gene>
<dbReference type="SUPFAM" id="SSF81383">
    <property type="entry name" value="F-box domain"/>
    <property type="match status" value="1"/>
</dbReference>
<name>A0A6D2J7H3_9BRAS</name>
<comment type="caution">
    <text evidence="3">The sequence shown here is derived from an EMBL/GenBank/DDBJ whole genome shotgun (WGS) entry which is preliminary data.</text>
</comment>
<evidence type="ECO:0000313" key="4">
    <source>
        <dbReference type="Proteomes" id="UP000467841"/>
    </source>
</evidence>
<feature type="transmembrane region" description="Helical" evidence="1">
    <location>
        <begin position="337"/>
        <end position="363"/>
    </location>
</feature>
<keyword evidence="1" id="KW-1133">Transmembrane helix</keyword>
<dbReference type="Proteomes" id="UP000467841">
    <property type="component" value="Unassembled WGS sequence"/>
</dbReference>
<dbReference type="Pfam" id="PF08387">
    <property type="entry name" value="FBD"/>
    <property type="match status" value="1"/>
</dbReference>
<keyword evidence="4" id="KW-1185">Reference proteome</keyword>
<dbReference type="Pfam" id="PF00646">
    <property type="entry name" value="F-box"/>
    <property type="match status" value="1"/>
</dbReference>
<dbReference type="InterPro" id="IPR032675">
    <property type="entry name" value="LRR_dom_sf"/>
</dbReference>
<dbReference type="InterPro" id="IPR006566">
    <property type="entry name" value="FBD"/>
</dbReference>
<dbReference type="InterPro" id="IPR001810">
    <property type="entry name" value="F-box_dom"/>
</dbReference>
<sequence length="364" mass="40958">MPELEEAYVDFRYNDIESLFGSITSVKCLTICSRALYGDGFVFNQLEDLKLCDCTACSSMLLSRLLIDSPNLGALNIFQMKKHYDNDMVLWTQPSHVPACFESSLQTFVWSGYLGGAQDRDVAVYVLKWAKHLKTATISSNEEFVPKLEMLKDLVTKRKRESKTVSRPVCKVDQFSGLSDDLLLKILSYLPTKLAGSTSILSKQWEYVWKWLPKLKFHALDIPSQHQSLRCFLDHNLPLHKAPVIDSFHISLCSSYQPGDIKAEDIKLWLEIAISSYLRHLNITYSHWPGRPSVLPSSLYTCKSLVDLRLTGTIPLDVPRLGCLPSLKNLELDIDGYLYGVSLLGVGTGQVLVIFSVLATCLAL</sequence>
<feature type="domain" description="FBD" evidence="2">
    <location>
        <begin position="99"/>
        <end position="170"/>
    </location>
</feature>
<evidence type="ECO:0000259" key="2">
    <source>
        <dbReference type="SMART" id="SM00579"/>
    </source>
</evidence>
<dbReference type="AlphaFoldDB" id="A0A6D2J7H3"/>
<dbReference type="InterPro" id="IPR053781">
    <property type="entry name" value="F-box_AtFBL13-like"/>
</dbReference>
<dbReference type="PANTHER" id="PTHR31900:SF30">
    <property type="entry name" value="SUPERFAMILY PROTEIN, PUTATIVE-RELATED"/>
    <property type="match status" value="1"/>
</dbReference>
<dbReference type="SMART" id="SM00579">
    <property type="entry name" value="FBD"/>
    <property type="match status" value="1"/>
</dbReference>
<dbReference type="InterPro" id="IPR036047">
    <property type="entry name" value="F-box-like_dom_sf"/>
</dbReference>
<keyword evidence="1" id="KW-0812">Transmembrane</keyword>
<reference evidence="3" key="1">
    <citation type="submission" date="2020-01" db="EMBL/GenBank/DDBJ databases">
        <authorList>
            <person name="Mishra B."/>
        </authorList>
    </citation>
    <scope>NUCLEOTIDE SEQUENCE [LARGE SCALE GENOMIC DNA]</scope>
</reference>